<name>A0A8T0F9F8_ARGBR</name>
<dbReference type="EMBL" id="JABXBU010000015">
    <property type="protein sequence ID" value="KAF8787854.1"/>
    <property type="molecule type" value="Genomic_DNA"/>
</dbReference>
<gene>
    <name evidence="1" type="ORF">HNY73_009413</name>
</gene>
<sequence>MPNTSIGEIHEVPTLQQPVPPVVGSLSSLQAVTEQFCEGVLQIANILSQKAIKINDWNLKTNFLSVSGNLREISSALVLFFGNNSMTANRIESILDDEDGLDDRFNGMIGEIRDLSKRLGVVADNIRLVSDSLRQILDALQEDEVMAEAGLEIDEVFGEVVYTKQEPPTT</sequence>
<accession>A0A8T0F9F8</accession>
<reference evidence="1" key="1">
    <citation type="journal article" date="2020" name="bioRxiv">
        <title>Chromosome-level reference genome of the European wasp spider Argiope bruennichi: a resource for studies on range expansion and evolutionary adaptation.</title>
        <authorList>
            <person name="Sheffer M.M."/>
            <person name="Hoppe A."/>
            <person name="Krehenwinkel H."/>
            <person name="Uhl G."/>
            <person name="Kuss A.W."/>
            <person name="Jensen L."/>
            <person name="Jensen C."/>
            <person name="Gillespie R.G."/>
            <person name="Hoff K.J."/>
            <person name="Prost S."/>
        </authorList>
    </citation>
    <scope>NUCLEOTIDE SEQUENCE</scope>
</reference>
<proteinExistence type="predicted"/>
<evidence type="ECO:0000313" key="1">
    <source>
        <dbReference type="EMBL" id="KAF8787854.1"/>
    </source>
</evidence>
<evidence type="ECO:0000313" key="2">
    <source>
        <dbReference type="Proteomes" id="UP000807504"/>
    </source>
</evidence>
<reference evidence="1" key="2">
    <citation type="submission" date="2020-06" db="EMBL/GenBank/DDBJ databases">
        <authorList>
            <person name="Sheffer M."/>
        </authorList>
    </citation>
    <scope>NUCLEOTIDE SEQUENCE</scope>
</reference>
<comment type="caution">
    <text evidence="1">The sequence shown here is derived from an EMBL/GenBank/DDBJ whole genome shotgun (WGS) entry which is preliminary data.</text>
</comment>
<organism evidence="1 2">
    <name type="scientific">Argiope bruennichi</name>
    <name type="common">Wasp spider</name>
    <name type="synonym">Aranea bruennichi</name>
    <dbReference type="NCBI Taxonomy" id="94029"/>
    <lineage>
        <taxon>Eukaryota</taxon>
        <taxon>Metazoa</taxon>
        <taxon>Ecdysozoa</taxon>
        <taxon>Arthropoda</taxon>
        <taxon>Chelicerata</taxon>
        <taxon>Arachnida</taxon>
        <taxon>Araneae</taxon>
        <taxon>Araneomorphae</taxon>
        <taxon>Entelegynae</taxon>
        <taxon>Araneoidea</taxon>
        <taxon>Araneidae</taxon>
        <taxon>Argiope</taxon>
    </lineage>
</organism>
<dbReference type="AlphaFoldDB" id="A0A8T0F9F8"/>
<protein>
    <submittedName>
        <fullName evidence="1">Uncharacterized protein</fullName>
    </submittedName>
</protein>
<keyword evidence="2" id="KW-1185">Reference proteome</keyword>
<dbReference type="Proteomes" id="UP000807504">
    <property type="component" value="Unassembled WGS sequence"/>
</dbReference>